<dbReference type="InterPro" id="IPR056139">
    <property type="entry name" value="DUF7722"/>
</dbReference>
<reference evidence="2 3" key="1">
    <citation type="submission" date="2024-12" db="EMBL/GenBank/DDBJ databases">
        <title>The unique morphological basis and parallel evolutionary history of personate flowers in Penstemon.</title>
        <authorList>
            <person name="Depatie T.H."/>
            <person name="Wessinger C.A."/>
        </authorList>
    </citation>
    <scope>NUCLEOTIDE SEQUENCE [LARGE SCALE GENOMIC DNA]</scope>
    <source>
        <strain evidence="2">WTNN_2</strain>
        <tissue evidence="2">Leaf</tissue>
    </source>
</reference>
<proteinExistence type="predicted"/>
<sequence length="92" mass="11092">MTLSQIFHFLFDIVTRCNSETRVNMCEEFLVDKKAESFKMPVHYPRYKKEDYEKMEDWKLDNLLQQYGLGFDGTLEEKRAYAMGAFLWPHQL</sequence>
<dbReference type="Proteomes" id="UP001634393">
    <property type="component" value="Unassembled WGS sequence"/>
</dbReference>
<evidence type="ECO:0000259" key="1">
    <source>
        <dbReference type="Pfam" id="PF24847"/>
    </source>
</evidence>
<comment type="caution">
    <text evidence="2">The sequence shown here is derived from an EMBL/GenBank/DDBJ whole genome shotgun (WGS) entry which is preliminary data.</text>
</comment>
<dbReference type="Pfam" id="PF24847">
    <property type="entry name" value="DUF7722"/>
    <property type="match status" value="1"/>
</dbReference>
<gene>
    <name evidence="2" type="ORF">ACJIZ3_006737</name>
</gene>
<dbReference type="PANTHER" id="PTHR33513:SF21">
    <property type="entry name" value="JMJN DOMAIN-CONTAINING PROTEIN"/>
    <property type="match status" value="1"/>
</dbReference>
<accession>A0ABD3S8M4</accession>
<protein>
    <recommendedName>
        <fullName evidence="1">DUF7722 domain-containing protein</fullName>
    </recommendedName>
</protein>
<dbReference type="PANTHER" id="PTHR33513">
    <property type="entry name" value="OS06G0523300 PROTEIN"/>
    <property type="match status" value="1"/>
</dbReference>
<dbReference type="AlphaFoldDB" id="A0ABD3S8M4"/>
<name>A0ABD3S8M4_9LAMI</name>
<evidence type="ECO:0000313" key="3">
    <source>
        <dbReference type="Proteomes" id="UP001634393"/>
    </source>
</evidence>
<organism evidence="2 3">
    <name type="scientific">Penstemon smallii</name>
    <dbReference type="NCBI Taxonomy" id="265156"/>
    <lineage>
        <taxon>Eukaryota</taxon>
        <taxon>Viridiplantae</taxon>
        <taxon>Streptophyta</taxon>
        <taxon>Embryophyta</taxon>
        <taxon>Tracheophyta</taxon>
        <taxon>Spermatophyta</taxon>
        <taxon>Magnoliopsida</taxon>
        <taxon>eudicotyledons</taxon>
        <taxon>Gunneridae</taxon>
        <taxon>Pentapetalae</taxon>
        <taxon>asterids</taxon>
        <taxon>lamiids</taxon>
        <taxon>Lamiales</taxon>
        <taxon>Plantaginaceae</taxon>
        <taxon>Cheloneae</taxon>
        <taxon>Penstemon</taxon>
    </lineage>
</organism>
<dbReference type="EMBL" id="JBJXBP010000007">
    <property type="protein sequence ID" value="KAL3820832.1"/>
    <property type="molecule type" value="Genomic_DNA"/>
</dbReference>
<feature type="domain" description="DUF7722" evidence="1">
    <location>
        <begin position="44"/>
        <end position="89"/>
    </location>
</feature>
<evidence type="ECO:0000313" key="2">
    <source>
        <dbReference type="EMBL" id="KAL3820832.1"/>
    </source>
</evidence>
<keyword evidence="3" id="KW-1185">Reference proteome</keyword>